<comment type="caution">
    <text evidence="2">The sequence shown here is derived from an EMBL/GenBank/DDBJ whole genome shotgun (WGS) entry which is preliminary data.</text>
</comment>
<gene>
    <name evidence="2" type="ORF">GCM10009114_12260</name>
</gene>
<evidence type="ECO:0000259" key="1">
    <source>
        <dbReference type="Pfam" id="PF19780"/>
    </source>
</evidence>
<accession>A0ABN1LFC1</accession>
<feature type="domain" description="DUF6265" evidence="1">
    <location>
        <begin position="1"/>
        <end position="105"/>
    </location>
</feature>
<evidence type="ECO:0000313" key="3">
    <source>
        <dbReference type="Proteomes" id="UP001500359"/>
    </source>
</evidence>
<keyword evidence="3" id="KW-1185">Reference proteome</keyword>
<dbReference type="EMBL" id="BAAAFD010000002">
    <property type="protein sequence ID" value="GAA0854884.1"/>
    <property type="molecule type" value="Genomic_DNA"/>
</dbReference>
<name>A0ABN1LFC1_9ALTE</name>
<protein>
    <recommendedName>
        <fullName evidence="1">DUF6265 domain-containing protein</fullName>
    </recommendedName>
</protein>
<evidence type="ECO:0000313" key="2">
    <source>
        <dbReference type="EMBL" id="GAA0854884.1"/>
    </source>
</evidence>
<reference evidence="2 3" key="1">
    <citation type="journal article" date="2019" name="Int. J. Syst. Evol. Microbiol.">
        <title>The Global Catalogue of Microorganisms (GCM) 10K type strain sequencing project: providing services to taxonomists for standard genome sequencing and annotation.</title>
        <authorList>
            <consortium name="The Broad Institute Genomics Platform"/>
            <consortium name="The Broad Institute Genome Sequencing Center for Infectious Disease"/>
            <person name="Wu L."/>
            <person name="Ma J."/>
        </authorList>
    </citation>
    <scope>NUCLEOTIDE SEQUENCE [LARGE SCALE GENOMIC DNA]</scope>
    <source>
        <strain evidence="2 3">JCM 15896</strain>
    </source>
</reference>
<sequence>MLGKWQSISSQQTVEENWHRVSDNTFEGVGKTTTTNSEFVESLRLVAMSQQVFYLAKIASNPLPVAFKAEVCNGEVAKFVNLQHDFPTSLHYRLESKQRLLVEVRGVDGKGFDIQFVKVD</sequence>
<dbReference type="Proteomes" id="UP001500359">
    <property type="component" value="Unassembled WGS sequence"/>
</dbReference>
<dbReference type="InterPro" id="IPR046232">
    <property type="entry name" value="DUF6265"/>
</dbReference>
<proteinExistence type="predicted"/>
<dbReference type="Pfam" id="PF19780">
    <property type="entry name" value="DUF6265"/>
    <property type="match status" value="1"/>
</dbReference>
<organism evidence="2 3">
    <name type="scientific">Aliiglaciecola litoralis</name>
    <dbReference type="NCBI Taxonomy" id="582857"/>
    <lineage>
        <taxon>Bacteria</taxon>
        <taxon>Pseudomonadati</taxon>
        <taxon>Pseudomonadota</taxon>
        <taxon>Gammaproteobacteria</taxon>
        <taxon>Alteromonadales</taxon>
        <taxon>Alteromonadaceae</taxon>
        <taxon>Aliiglaciecola</taxon>
    </lineage>
</organism>